<dbReference type="Proteomes" id="UP000663874">
    <property type="component" value="Unassembled WGS sequence"/>
</dbReference>
<evidence type="ECO:0000259" key="1">
    <source>
        <dbReference type="Pfam" id="PF02698"/>
    </source>
</evidence>
<reference evidence="2" key="1">
    <citation type="submission" date="2021-02" db="EMBL/GenBank/DDBJ databases">
        <authorList>
            <person name="Nowell W R."/>
        </authorList>
    </citation>
    <scope>NUCLEOTIDE SEQUENCE</scope>
</reference>
<name>A0A813N6C4_9BILA</name>
<protein>
    <recommendedName>
        <fullName evidence="1">DUF218 domain-containing protein</fullName>
    </recommendedName>
</protein>
<dbReference type="AlphaFoldDB" id="A0A813N6C4"/>
<proteinExistence type="predicted"/>
<dbReference type="EMBL" id="CAJOBE010001003">
    <property type="protein sequence ID" value="CAF3706180.1"/>
    <property type="molecule type" value="Genomic_DNA"/>
</dbReference>
<dbReference type="PANTHER" id="PTHR30336:SF20">
    <property type="entry name" value="DUF218 DOMAIN-CONTAINING PROTEIN"/>
    <property type="match status" value="1"/>
</dbReference>
<feature type="domain" description="DUF218" evidence="1">
    <location>
        <begin position="4"/>
        <end position="129"/>
    </location>
</feature>
<dbReference type="EMBL" id="CAJOAX010000061">
    <property type="protein sequence ID" value="CAF3496135.1"/>
    <property type="molecule type" value="Genomic_DNA"/>
</dbReference>
<dbReference type="Proteomes" id="UP000663889">
    <property type="component" value="Unassembled WGS sequence"/>
</dbReference>
<evidence type="ECO:0000313" key="5">
    <source>
        <dbReference type="EMBL" id="CAF3706180.1"/>
    </source>
</evidence>
<dbReference type="GO" id="GO:0005886">
    <property type="term" value="C:plasma membrane"/>
    <property type="evidence" value="ECO:0007669"/>
    <property type="project" value="TreeGrafter"/>
</dbReference>
<dbReference type="Pfam" id="PF02698">
    <property type="entry name" value="DUF218"/>
    <property type="match status" value="1"/>
</dbReference>
<evidence type="ECO:0000313" key="3">
    <source>
        <dbReference type="EMBL" id="CAF0788509.1"/>
    </source>
</evidence>
<sequence>MIYDCVVIPGGGVDSNGSPSAWVCARLDRALEMASSTSYFLVLSRGTTHHPPILDKNLFPIDEASASAAYLIEHNIPSNKILIENWSLDTIGNAYFARQCILEPMELYRLAVITNDFHMSRTKLIFDWIFSLSNLTIDRCEKYQIDYFTVNNQDMTDEQLLARINKERIACEDVKMKTQQITNLSQMAQFLFVEHGAYKAKRLHSRRSQLDPLTASTY</sequence>
<dbReference type="OrthoDB" id="10055554at2759"/>
<dbReference type="EMBL" id="CAJNOO010000002">
    <property type="protein sequence ID" value="CAF0731021.1"/>
    <property type="molecule type" value="Genomic_DNA"/>
</dbReference>
<dbReference type="InterPro" id="IPR003848">
    <property type="entry name" value="DUF218"/>
</dbReference>
<comment type="caution">
    <text evidence="2">The sequence shown here is derived from an EMBL/GenBank/DDBJ whole genome shotgun (WGS) entry which is preliminary data.</text>
</comment>
<dbReference type="EMBL" id="CAJNOU010000001">
    <property type="protein sequence ID" value="CAF0788509.1"/>
    <property type="molecule type" value="Genomic_DNA"/>
</dbReference>
<dbReference type="InterPro" id="IPR014729">
    <property type="entry name" value="Rossmann-like_a/b/a_fold"/>
</dbReference>
<dbReference type="CDD" id="cd06259">
    <property type="entry name" value="YdcF-like"/>
    <property type="match status" value="1"/>
</dbReference>
<accession>A0A813N6C4</accession>
<dbReference type="InterPro" id="IPR051599">
    <property type="entry name" value="Cell_Envelope_Assoc"/>
</dbReference>
<dbReference type="Gene3D" id="3.40.50.620">
    <property type="entry name" value="HUPs"/>
    <property type="match status" value="1"/>
</dbReference>
<organism evidence="2 6">
    <name type="scientific">Rotaria sordida</name>
    <dbReference type="NCBI Taxonomy" id="392033"/>
    <lineage>
        <taxon>Eukaryota</taxon>
        <taxon>Metazoa</taxon>
        <taxon>Spiralia</taxon>
        <taxon>Gnathifera</taxon>
        <taxon>Rotifera</taxon>
        <taxon>Eurotatoria</taxon>
        <taxon>Bdelloidea</taxon>
        <taxon>Philodinida</taxon>
        <taxon>Philodinidae</taxon>
        <taxon>Rotaria</taxon>
    </lineage>
</organism>
<gene>
    <name evidence="5" type="ORF">FNK824_LOCUS9502</name>
    <name evidence="4" type="ORF">OTI717_LOCUS1430</name>
    <name evidence="2" type="ORF">RFH988_LOCUS101</name>
    <name evidence="3" type="ORF">SEV965_LOCUS33</name>
</gene>
<dbReference type="Proteomes" id="UP000663823">
    <property type="component" value="Unassembled WGS sequence"/>
</dbReference>
<dbReference type="Proteomes" id="UP000663882">
    <property type="component" value="Unassembled WGS sequence"/>
</dbReference>
<evidence type="ECO:0000313" key="2">
    <source>
        <dbReference type="EMBL" id="CAF0731021.1"/>
    </source>
</evidence>
<dbReference type="PANTHER" id="PTHR30336">
    <property type="entry name" value="INNER MEMBRANE PROTEIN, PROBABLE PERMEASE"/>
    <property type="match status" value="1"/>
</dbReference>
<evidence type="ECO:0000313" key="6">
    <source>
        <dbReference type="Proteomes" id="UP000663882"/>
    </source>
</evidence>
<evidence type="ECO:0000313" key="4">
    <source>
        <dbReference type="EMBL" id="CAF3496135.1"/>
    </source>
</evidence>